<evidence type="ECO:0000256" key="1">
    <source>
        <dbReference type="SAM" id="MobiDB-lite"/>
    </source>
</evidence>
<evidence type="ECO:0000313" key="2">
    <source>
        <dbReference type="EMBL" id="MFF4522660.1"/>
    </source>
</evidence>
<gene>
    <name evidence="2" type="ORF">ACFY1D_14720</name>
</gene>
<protein>
    <recommendedName>
        <fullName evidence="4">ATPase AAA-type core domain-containing protein</fullName>
    </recommendedName>
</protein>
<feature type="region of interest" description="Disordered" evidence="1">
    <location>
        <begin position="34"/>
        <end position="67"/>
    </location>
</feature>
<dbReference type="Proteomes" id="UP001602058">
    <property type="component" value="Unassembled WGS sequence"/>
</dbReference>
<evidence type="ECO:0000313" key="3">
    <source>
        <dbReference type="Proteomes" id="UP001602058"/>
    </source>
</evidence>
<sequence length="67" mass="7300">MYVLGQPGAGKLLAARMVCRAMRPGTARLVGNDFKASHPRLLPGAARRSPQRRGRDPSRRQVVVHPG</sequence>
<comment type="caution">
    <text evidence="2">The sequence shown here is derived from an EMBL/GenBank/DDBJ whole genome shotgun (WGS) entry which is preliminary data.</text>
</comment>
<dbReference type="EMBL" id="JBIAWJ010000006">
    <property type="protein sequence ID" value="MFF4522660.1"/>
    <property type="molecule type" value="Genomic_DNA"/>
</dbReference>
<dbReference type="RefSeq" id="WP_387886565.1">
    <property type="nucleotide sequence ID" value="NZ_JBIAWJ010000006.1"/>
</dbReference>
<dbReference type="Gene3D" id="3.40.50.300">
    <property type="entry name" value="P-loop containing nucleotide triphosphate hydrolases"/>
    <property type="match status" value="1"/>
</dbReference>
<keyword evidence="3" id="KW-1185">Reference proteome</keyword>
<proteinExistence type="predicted"/>
<dbReference type="InterPro" id="IPR027417">
    <property type="entry name" value="P-loop_NTPase"/>
</dbReference>
<organism evidence="2 3">
    <name type="scientific">Streptomyces bluensis</name>
    <dbReference type="NCBI Taxonomy" id="33897"/>
    <lineage>
        <taxon>Bacteria</taxon>
        <taxon>Bacillati</taxon>
        <taxon>Actinomycetota</taxon>
        <taxon>Actinomycetes</taxon>
        <taxon>Kitasatosporales</taxon>
        <taxon>Streptomycetaceae</taxon>
        <taxon>Streptomyces</taxon>
    </lineage>
</organism>
<reference evidence="2 3" key="1">
    <citation type="submission" date="2024-10" db="EMBL/GenBank/DDBJ databases">
        <title>The Natural Products Discovery Center: Release of the First 8490 Sequenced Strains for Exploring Actinobacteria Biosynthetic Diversity.</title>
        <authorList>
            <person name="Kalkreuter E."/>
            <person name="Kautsar S.A."/>
            <person name="Yang D."/>
            <person name="Bader C.D."/>
            <person name="Teijaro C.N."/>
            <person name="Fluegel L."/>
            <person name="Davis C.M."/>
            <person name="Simpson J.R."/>
            <person name="Lauterbach L."/>
            <person name="Steele A.D."/>
            <person name="Gui C."/>
            <person name="Meng S."/>
            <person name="Li G."/>
            <person name="Viehrig K."/>
            <person name="Ye F."/>
            <person name="Su P."/>
            <person name="Kiefer A.F."/>
            <person name="Nichols A."/>
            <person name="Cepeda A.J."/>
            <person name="Yan W."/>
            <person name="Fan B."/>
            <person name="Jiang Y."/>
            <person name="Adhikari A."/>
            <person name="Zheng C.-J."/>
            <person name="Schuster L."/>
            <person name="Cowan T.M."/>
            <person name="Smanski M.J."/>
            <person name="Chevrette M.G."/>
            <person name="De Carvalho L.P.S."/>
            <person name="Shen B."/>
        </authorList>
    </citation>
    <scope>NUCLEOTIDE SEQUENCE [LARGE SCALE GENOMIC DNA]</scope>
    <source>
        <strain evidence="2 3">NPDC001390</strain>
    </source>
</reference>
<evidence type="ECO:0008006" key="4">
    <source>
        <dbReference type="Google" id="ProtNLM"/>
    </source>
</evidence>
<name>A0ABW6UGW1_9ACTN</name>
<accession>A0ABW6UGW1</accession>